<organism evidence="1 2">
    <name type="scientific">Rothia dentocariosa</name>
    <dbReference type="NCBI Taxonomy" id="2047"/>
    <lineage>
        <taxon>Bacteria</taxon>
        <taxon>Bacillati</taxon>
        <taxon>Actinomycetota</taxon>
        <taxon>Actinomycetes</taxon>
        <taxon>Micrococcales</taxon>
        <taxon>Micrococcaceae</taxon>
        <taxon>Rothia</taxon>
    </lineage>
</organism>
<gene>
    <name evidence="1" type="ORF">CRM92_06735</name>
</gene>
<comment type="caution">
    <text evidence="1">The sequence shown here is derived from an EMBL/GenBank/DDBJ whole genome shotgun (WGS) entry which is preliminary data.</text>
</comment>
<reference evidence="1" key="1">
    <citation type="submission" date="2017-10" db="EMBL/GenBank/DDBJ databases">
        <title>Kefir isolates.</title>
        <authorList>
            <person name="Kim Y."/>
            <person name="Blasche S."/>
        </authorList>
    </citation>
    <scope>NUCLEOTIDE SEQUENCE [LARGE SCALE GENOMIC DNA]</scope>
    <source>
        <strain evidence="1">OG2-2</strain>
    </source>
</reference>
<sequence length="186" mass="22077">MIEIIVYSFHEFLMRRFLPVSLYPCARVERIRERNPAMFTIVVPPDYTEELQQICGLDASQREKLISLLALAWLDWKQQHLSALEMAEDIVRIVREQEIFSHAERLQQWAERMDEMYLEELDADKPYDIVQPLFYRARFAASLSYAQDALTEDKNLEYLLYEYSFSQETDTDHLMLDALRVARQGS</sequence>
<dbReference type="EMBL" id="PDEV01000002">
    <property type="protein sequence ID" value="PEN16365.1"/>
    <property type="molecule type" value="Genomic_DNA"/>
</dbReference>
<evidence type="ECO:0000313" key="1">
    <source>
        <dbReference type="EMBL" id="PEN16365.1"/>
    </source>
</evidence>
<evidence type="ECO:0000313" key="2">
    <source>
        <dbReference type="Proteomes" id="UP000219947"/>
    </source>
</evidence>
<dbReference type="Proteomes" id="UP000219947">
    <property type="component" value="Unassembled WGS sequence"/>
</dbReference>
<proteinExistence type="predicted"/>
<name>A0A2A8D5X0_9MICC</name>
<keyword evidence="2" id="KW-1185">Reference proteome</keyword>
<protein>
    <submittedName>
        <fullName evidence="1">Uncharacterized protein</fullName>
    </submittedName>
</protein>
<accession>A0A2A8D5X0</accession>
<dbReference type="AlphaFoldDB" id="A0A2A8D5X0"/>